<feature type="binding site" evidence="10 13">
    <location>
        <position position="404"/>
    </location>
    <ligand>
        <name>Mn(2+)</name>
        <dbReference type="ChEBI" id="CHEBI:29035"/>
        <label>1</label>
    </ligand>
</feature>
<feature type="binding site" evidence="10 13">
    <location>
        <position position="64"/>
    </location>
    <ligand>
        <name>Mn(2+)</name>
        <dbReference type="ChEBI" id="CHEBI:29035"/>
        <label>2</label>
    </ligand>
</feature>
<dbReference type="KEGG" id="mech:Q9L42_006445"/>
<dbReference type="GO" id="GO:0004619">
    <property type="term" value="F:phosphoglycerate mutase activity"/>
    <property type="evidence" value="ECO:0007669"/>
    <property type="project" value="UniProtKB-UniRule"/>
</dbReference>
<evidence type="ECO:0000259" key="15">
    <source>
        <dbReference type="Pfam" id="PF06415"/>
    </source>
</evidence>
<keyword evidence="5 10" id="KW-0479">Metal-binding</keyword>
<evidence type="ECO:0000256" key="9">
    <source>
        <dbReference type="ARBA" id="ARBA00071648"/>
    </source>
</evidence>
<dbReference type="RefSeq" id="WP_349432349.1">
    <property type="nucleotide sequence ID" value="NZ_CP157743.1"/>
</dbReference>
<evidence type="ECO:0000256" key="1">
    <source>
        <dbReference type="ARBA" id="ARBA00000370"/>
    </source>
</evidence>
<dbReference type="PANTHER" id="PTHR31637">
    <property type="entry name" value="2,3-BISPHOSPHOGLYCERATE-INDEPENDENT PHOSPHOGLYCERATE MUTASE"/>
    <property type="match status" value="1"/>
</dbReference>
<evidence type="ECO:0000256" key="11">
    <source>
        <dbReference type="PIRSR" id="PIRSR001492-1"/>
    </source>
</evidence>
<dbReference type="SUPFAM" id="SSF64158">
    <property type="entry name" value="2,3-Bisphosphoglycerate-independent phosphoglycerate mutase, substrate-binding domain"/>
    <property type="match status" value="1"/>
</dbReference>
<comment type="function">
    <text evidence="10">Catalyzes the interconversion of 2-phosphoglycerate and 3-phosphoglycerate.</text>
</comment>
<feature type="binding site" evidence="10 13">
    <location>
        <position position="446"/>
    </location>
    <ligand>
        <name>Mn(2+)</name>
        <dbReference type="ChEBI" id="CHEBI:29035"/>
        <label>2</label>
    </ligand>
</feature>
<evidence type="ECO:0000256" key="5">
    <source>
        <dbReference type="ARBA" id="ARBA00022723"/>
    </source>
</evidence>
<feature type="binding site" evidence="10 13">
    <location>
        <position position="445"/>
    </location>
    <ligand>
        <name>Mn(2+)</name>
        <dbReference type="ChEBI" id="CHEBI:29035"/>
        <label>2</label>
    </ligand>
</feature>
<gene>
    <name evidence="10 16" type="primary">gpmI</name>
    <name evidence="16" type="ORF">Q9L42_006445</name>
</gene>
<accession>A0AAU7NXH5</accession>
<comment type="similarity">
    <text evidence="3 10">Belongs to the BPG-independent phosphoglycerate mutase family.</text>
</comment>
<dbReference type="GO" id="GO:0006096">
    <property type="term" value="P:glycolytic process"/>
    <property type="evidence" value="ECO:0007669"/>
    <property type="project" value="UniProtKB-UniRule"/>
</dbReference>
<comment type="catalytic activity">
    <reaction evidence="1 10">
        <text>(2R)-2-phosphoglycerate = (2R)-3-phosphoglycerate</text>
        <dbReference type="Rhea" id="RHEA:15901"/>
        <dbReference type="ChEBI" id="CHEBI:58272"/>
        <dbReference type="ChEBI" id="CHEBI:58289"/>
        <dbReference type="EC" id="5.4.2.12"/>
    </reaction>
</comment>
<dbReference type="InterPro" id="IPR006124">
    <property type="entry name" value="Metalloenzyme"/>
</dbReference>
<evidence type="ECO:0000256" key="13">
    <source>
        <dbReference type="PIRSR" id="PIRSR001492-3"/>
    </source>
</evidence>
<reference evidence="16 17" key="1">
    <citation type="journal article" date="2024" name="Microbiology">
        <title>Methylomarinum rosea sp. nov., a novel halophilic methanotrophic bacterium from the hypersaline Lake Elton.</title>
        <authorList>
            <person name="Suleimanov R.Z."/>
            <person name="Oshkin I.Y."/>
            <person name="Danilova O.V."/>
            <person name="Suzina N.E."/>
            <person name="Dedysh S.N."/>
        </authorList>
    </citation>
    <scope>NUCLEOTIDE SEQUENCE [LARGE SCALE GENOMIC DNA]</scope>
    <source>
        <strain evidence="16 17">Ch1-1</strain>
    </source>
</reference>
<feature type="binding site" evidence="10 12">
    <location>
        <position position="125"/>
    </location>
    <ligand>
        <name>substrate</name>
    </ligand>
</feature>
<evidence type="ECO:0000256" key="10">
    <source>
        <dbReference type="HAMAP-Rule" id="MF_01038"/>
    </source>
</evidence>
<feature type="binding site" evidence="10 12">
    <location>
        <begin position="155"/>
        <end position="156"/>
    </location>
    <ligand>
        <name>substrate</name>
    </ligand>
</feature>
<proteinExistence type="inferred from homology"/>
<evidence type="ECO:0000256" key="4">
    <source>
        <dbReference type="ARBA" id="ARBA00012026"/>
    </source>
</evidence>
<dbReference type="GO" id="GO:0005829">
    <property type="term" value="C:cytosol"/>
    <property type="evidence" value="ECO:0007669"/>
    <property type="project" value="TreeGrafter"/>
</dbReference>
<dbReference type="EC" id="5.4.2.12" evidence="4 10"/>
<sequence>MVSRPKPLVLLILDGFGYREEETNNAIAMANTPCWDEMKKSSPMTLLDCSGDVVGLPDQQMGNSEVGHLHIGSGRLIRQDLSRVNQAILDGDFFENEVLCQAVDRALEKDKALHVLCLLSPGGVHSHEGQILAMLELAAKRGLKKIYLHAFLDGRDVAPKSAAASIKLVEEKFAELGAGRIVSLIGRFYAMDRDNRWERVEAAHKLMARGETEFRFHSAEEGLAAAYQRDETDEFVYPTAILDTQGQVTVIEPEDSVVFMNYRADRAREISRALTEPGFDGFDRGCEPHRGYYATLTEYHQDFDYPVAFPPAEVKNGLGETLSNQGMKQLRLAETEKYAHVTFFLNGGRDEPFEGEERILVPSPKVKTYDMQPEMSAPEVTEHLVGAVKGDQYDVIICNYANCDMVGHTGNLEAAVKAVETIDASLQQVVDALNSVKGQMLLTADHGNIELMVNEKTGQPHTAHTTNKVPLVHVGGSKPLLEGGGLSDLAPTMLAIMNLKQPVEMTGRSLIAD</sequence>
<organism evidence="16 17">
    <name type="scientific">Methylomarinum roseum</name>
    <dbReference type="NCBI Taxonomy" id="3067653"/>
    <lineage>
        <taxon>Bacteria</taxon>
        <taxon>Pseudomonadati</taxon>
        <taxon>Pseudomonadota</taxon>
        <taxon>Gammaproteobacteria</taxon>
        <taxon>Methylococcales</taxon>
        <taxon>Methylococcaceae</taxon>
        <taxon>Methylomarinum</taxon>
    </lineage>
</organism>
<keyword evidence="8 10" id="KW-0413">Isomerase</keyword>
<dbReference type="PANTHER" id="PTHR31637:SF0">
    <property type="entry name" value="2,3-BISPHOSPHOGLYCERATE-INDEPENDENT PHOSPHOGLYCERATE MUTASE"/>
    <property type="match status" value="1"/>
</dbReference>
<dbReference type="GO" id="GO:0006007">
    <property type="term" value="P:glucose catabolic process"/>
    <property type="evidence" value="ECO:0007669"/>
    <property type="project" value="InterPro"/>
</dbReference>
<feature type="binding site" evidence="10 13">
    <location>
        <position position="464"/>
    </location>
    <ligand>
        <name>Mn(2+)</name>
        <dbReference type="ChEBI" id="CHEBI:29035"/>
        <label>1</label>
    </ligand>
</feature>
<dbReference type="InterPro" id="IPR036646">
    <property type="entry name" value="PGAM_B_sf"/>
</dbReference>
<dbReference type="Pfam" id="PF06415">
    <property type="entry name" value="iPGM_N"/>
    <property type="match status" value="1"/>
</dbReference>
<dbReference type="NCBIfam" id="TIGR01307">
    <property type="entry name" value="pgm_bpd_ind"/>
    <property type="match status" value="1"/>
</dbReference>
<evidence type="ECO:0000256" key="8">
    <source>
        <dbReference type="ARBA" id="ARBA00023235"/>
    </source>
</evidence>
<dbReference type="PIRSF" id="PIRSF001492">
    <property type="entry name" value="IPGAM"/>
    <property type="match status" value="1"/>
</dbReference>
<dbReference type="Proteomes" id="UP001225378">
    <property type="component" value="Chromosome"/>
</dbReference>
<dbReference type="Gene3D" id="3.40.720.10">
    <property type="entry name" value="Alkaline Phosphatase, subunit A"/>
    <property type="match status" value="1"/>
</dbReference>
<evidence type="ECO:0000259" key="14">
    <source>
        <dbReference type="Pfam" id="PF01676"/>
    </source>
</evidence>
<evidence type="ECO:0000256" key="2">
    <source>
        <dbReference type="ARBA" id="ARBA00004798"/>
    </source>
</evidence>
<evidence type="ECO:0000256" key="6">
    <source>
        <dbReference type="ARBA" id="ARBA00023152"/>
    </source>
</evidence>
<feature type="domain" description="Metalloenzyme" evidence="14">
    <location>
        <begin position="6"/>
        <end position="500"/>
    </location>
</feature>
<name>A0AAU7NXH5_9GAMM</name>
<dbReference type="GO" id="GO:0030145">
    <property type="term" value="F:manganese ion binding"/>
    <property type="evidence" value="ECO:0007669"/>
    <property type="project" value="UniProtKB-UniRule"/>
</dbReference>
<evidence type="ECO:0000256" key="3">
    <source>
        <dbReference type="ARBA" id="ARBA00008819"/>
    </source>
</evidence>
<evidence type="ECO:0000256" key="12">
    <source>
        <dbReference type="PIRSR" id="PIRSR001492-2"/>
    </source>
</evidence>
<dbReference type="InterPro" id="IPR005995">
    <property type="entry name" value="Pgm_bpd_ind"/>
</dbReference>
<feature type="domain" description="BPG-independent PGAM N-terminal" evidence="15">
    <location>
        <begin position="84"/>
        <end position="300"/>
    </location>
</feature>
<dbReference type="InterPro" id="IPR011258">
    <property type="entry name" value="BPG-indep_PGM_N"/>
</dbReference>
<comment type="pathway">
    <text evidence="2 10">Carbohydrate degradation; glycolysis; pyruvate from D-glyceraldehyde 3-phosphate: step 3/5.</text>
</comment>
<dbReference type="AlphaFoldDB" id="A0AAU7NXH5"/>
<dbReference type="FunFam" id="3.40.1450.10:FF:000001">
    <property type="entry name" value="2,3-bisphosphoglycerate-independent phosphoglycerate mutase"/>
    <property type="match status" value="1"/>
</dbReference>
<dbReference type="HAMAP" id="MF_01038">
    <property type="entry name" value="GpmI"/>
    <property type="match status" value="1"/>
</dbReference>
<keyword evidence="7 10" id="KW-0464">Manganese</keyword>
<keyword evidence="17" id="KW-1185">Reference proteome</keyword>
<dbReference type="EMBL" id="CP157743">
    <property type="protein sequence ID" value="XBS21760.1"/>
    <property type="molecule type" value="Genomic_DNA"/>
</dbReference>
<feature type="binding site" evidence="10 12">
    <location>
        <position position="193"/>
    </location>
    <ligand>
        <name>substrate</name>
    </ligand>
</feature>
<feature type="binding site" evidence="10 12">
    <location>
        <position position="337"/>
    </location>
    <ligand>
        <name>substrate</name>
    </ligand>
</feature>
<dbReference type="Gene3D" id="3.40.1450.10">
    <property type="entry name" value="BPG-independent phosphoglycerate mutase, domain B"/>
    <property type="match status" value="1"/>
</dbReference>
<feature type="binding site" evidence="10 12">
    <location>
        <position position="187"/>
    </location>
    <ligand>
        <name>substrate</name>
    </ligand>
</feature>
<comment type="subunit">
    <text evidence="10">Monomer.</text>
</comment>
<dbReference type="InterPro" id="IPR017850">
    <property type="entry name" value="Alkaline_phosphatase_core_sf"/>
</dbReference>
<feature type="active site" description="Phosphoserine intermediate" evidence="10 11">
    <location>
        <position position="64"/>
    </location>
</feature>
<evidence type="ECO:0000256" key="7">
    <source>
        <dbReference type="ARBA" id="ARBA00023211"/>
    </source>
</evidence>
<evidence type="ECO:0000313" key="17">
    <source>
        <dbReference type="Proteomes" id="UP001225378"/>
    </source>
</evidence>
<dbReference type="SUPFAM" id="SSF53649">
    <property type="entry name" value="Alkaline phosphatase-like"/>
    <property type="match status" value="1"/>
</dbReference>
<comment type="cofactor">
    <cofactor evidence="10">
        <name>Mn(2+)</name>
        <dbReference type="ChEBI" id="CHEBI:29035"/>
    </cofactor>
    <text evidence="10">Binds 2 manganese ions per subunit.</text>
</comment>
<feature type="binding site" evidence="10 13">
    <location>
        <position position="408"/>
    </location>
    <ligand>
        <name>Mn(2+)</name>
        <dbReference type="ChEBI" id="CHEBI:29035"/>
        <label>1</label>
    </ligand>
</feature>
<evidence type="ECO:0000313" key="16">
    <source>
        <dbReference type="EMBL" id="XBS21760.1"/>
    </source>
</evidence>
<dbReference type="CDD" id="cd16010">
    <property type="entry name" value="iPGM"/>
    <property type="match status" value="1"/>
</dbReference>
<feature type="binding site" evidence="10 12">
    <location>
        <begin position="263"/>
        <end position="266"/>
    </location>
    <ligand>
        <name>substrate</name>
    </ligand>
</feature>
<protein>
    <recommendedName>
        <fullName evidence="9 10">2,3-bisphosphoglycerate-independent phosphoglycerate mutase</fullName>
        <shortName evidence="10">BPG-independent PGAM</shortName>
        <shortName evidence="10">Phosphoglyceromutase</shortName>
        <shortName evidence="10">iPGM</shortName>
        <ecNumber evidence="4 10">5.4.2.12</ecNumber>
    </recommendedName>
</protein>
<dbReference type="Pfam" id="PF01676">
    <property type="entry name" value="Metalloenzyme"/>
    <property type="match status" value="1"/>
</dbReference>
<keyword evidence="6 10" id="KW-0324">Glycolysis</keyword>
<feature type="binding site" evidence="10 13">
    <location>
        <position position="14"/>
    </location>
    <ligand>
        <name>Mn(2+)</name>
        <dbReference type="ChEBI" id="CHEBI:29035"/>
        <label>2</label>
    </ligand>
</feature>